<dbReference type="Proteomes" id="UP000800040">
    <property type="component" value="Unassembled WGS sequence"/>
</dbReference>
<proteinExistence type="predicted"/>
<protein>
    <submittedName>
        <fullName evidence="2">Uncharacterized protein</fullName>
    </submittedName>
</protein>
<dbReference type="EMBL" id="ML975298">
    <property type="protein sequence ID" value="KAF1834725.1"/>
    <property type="molecule type" value="Genomic_DNA"/>
</dbReference>
<dbReference type="AlphaFoldDB" id="A0A6A5KA33"/>
<name>A0A6A5KA33_9PLEO</name>
<evidence type="ECO:0000313" key="2">
    <source>
        <dbReference type="EMBL" id="KAF1834725.1"/>
    </source>
</evidence>
<organism evidence="2 3">
    <name type="scientific">Decorospora gaudefroyi</name>
    <dbReference type="NCBI Taxonomy" id="184978"/>
    <lineage>
        <taxon>Eukaryota</taxon>
        <taxon>Fungi</taxon>
        <taxon>Dikarya</taxon>
        <taxon>Ascomycota</taxon>
        <taxon>Pezizomycotina</taxon>
        <taxon>Dothideomycetes</taxon>
        <taxon>Pleosporomycetidae</taxon>
        <taxon>Pleosporales</taxon>
        <taxon>Pleosporineae</taxon>
        <taxon>Pleosporaceae</taxon>
        <taxon>Decorospora</taxon>
    </lineage>
</organism>
<sequence>MLSHTHTSPLTPPYTIHRPAFHLPPIQNTYTMPHPSNKTPTSQQQRTTNAHTTNPTPKHNQTQTIRYYPESYLRTPLHALPSSKNKKGEMGRRGEAWVPIVEVVGGEVVESVEGVVESEEEDRRGGVGED</sequence>
<evidence type="ECO:0000313" key="3">
    <source>
        <dbReference type="Proteomes" id="UP000800040"/>
    </source>
</evidence>
<feature type="region of interest" description="Disordered" evidence="1">
    <location>
        <begin position="1"/>
        <end position="62"/>
    </location>
</feature>
<feature type="compositionally biased region" description="Polar residues" evidence="1">
    <location>
        <begin position="26"/>
        <end position="62"/>
    </location>
</feature>
<accession>A0A6A5KA33</accession>
<reference evidence="2" key="1">
    <citation type="submission" date="2020-01" db="EMBL/GenBank/DDBJ databases">
        <authorList>
            <consortium name="DOE Joint Genome Institute"/>
            <person name="Haridas S."/>
            <person name="Albert R."/>
            <person name="Binder M."/>
            <person name="Bloem J."/>
            <person name="Labutti K."/>
            <person name="Salamov A."/>
            <person name="Andreopoulos B."/>
            <person name="Baker S.E."/>
            <person name="Barry K."/>
            <person name="Bills G."/>
            <person name="Bluhm B.H."/>
            <person name="Cannon C."/>
            <person name="Castanera R."/>
            <person name="Culley D.E."/>
            <person name="Daum C."/>
            <person name="Ezra D."/>
            <person name="Gonzalez J.B."/>
            <person name="Henrissat B."/>
            <person name="Kuo A."/>
            <person name="Liang C."/>
            <person name="Lipzen A."/>
            <person name="Lutzoni F."/>
            <person name="Magnuson J."/>
            <person name="Mondo S."/>
            <person name="Nolan M."/>
            <person name="Ohm R."/>
            <person name="Pangilinan J."/>
            <person name="Park H.-J."/>
            <person name="Ramirez L."/>
            <person name="Alfaro M."/>
            <person name="Sun H."/>
            <person name="Tritt A."/>
            <person name="Yoshinaga Y."/>
            <person name="Zwiers L.-H."/>
            <person name="Turgeon B.G."/>
            <person name="Goodwin S.B."/>
            <person name="Spatafora J.W."/>
            <person name="Crous P.W."/>
            <person name="Grigoriev I.V."/>
        </authorList>
    </citation>
    <scope>NUCLEOTIDE SEQUENCE</scope>
    <source>
        <strain evidence="2">P77</strain>
    </source>
</reference>
<gene>
    <name evidence="2" type="ORF">BDW02DRAFT_325598</name>
</gene>
<keyword evidence="3" id="KW-1185">Reference proteome</keyword>
<evidence type="ECO:0000256" key="1">
    <source>
        <dbReference type="SAM" id="MobiDB-lite"/>
    </source>
</evidence>